<dbReference type="GO" id="GO:0000209">
    <property type="term" value="P:protein polyubiquitination"/>
    <property type="evidence" value="ECO:0007669"/>
    <property type="project" value="TreeGrafter"/>
</dbReference>
<keyword evidence="14" id="KW-1185">Reference proteome</keyword>
<comment type="similarity">
    <text evidence="5">Belongs to the ubiquitin conjugation factor E4 family.</text>
</comment>
<sequence length="293" mass="34008">MLKIDLTYTANECSVSEDSFLRGIHLSNLNRDTALVPREKEQELLTPMEEGKPYNFITDIYFLTHKAVDLGFGVVQEKILKLNKELVQLQELHRNSEASPEAKEDIQRRMDTEQQSERPSWESLPSNERARKRTEYMNMGRLARFHNIMGKETITVLDRLTTEMLNHFLKNLVGPERKSFKVKNLDDYDFEPGEIVTNIAKIYVNYIDSEAVLNRMEKVQLCEEFKCCGDPVTLPDSGQIVDRSTIARHLLSDQSDPFNRMPLSMDRILPNEALKEEIHEWMKKQKEAANQSS</sequence>
<dbReference type="PANTHER" id="PTHR13931:SF2">
    <property type="entry name" value="UBIQUITIN CONJUGATION FACTOR E4 B"/>
    <property type="match status" value="1"/>
</dbReference>
<dbReference type="Gene3D" id="3.30.40.10">
    <property type="entry name" value="Zinc/RING finger domain, C3HC4 (zinc finger)"/>
    <property type="match status" value="1"/>
</dbReference>
<keyword evidence="13" id="KW-0012">Acyltransferase</keyword>
<dbReference type="SUPFAM" id="SSF57850">
    <property type="entry name" value="RING/U-box"/>
    <property type="match status" value="1"/>
</dbReference>
<evidence type="ECO:0000256" key="5">
    <source>
        <dbReference type="ARBA" id="ARBA00007434"/>
    </source>
</evidence>
<evidence type="ECO:0000256" key="7">
    <source>
        <dbReference type="ARBA" id="ARBA00022490"/>
    </source>
</evidence>
<evidence type="ECO:0000256" key="1">
    <source>
        <dbReference type="ARBA" id="ARBA00000900"/>
    </source>
</evidence>
<keyword evidence="10" id="KW-0539">Nucleus</keyword>
<evidence type="ECO:0000256" key="8">
    <source>
        <dbReference type="ARBA" id="ARBA00022679"/>
    </source>
</evidence>
<dbReference type="UniPathway" id="UPA00143"/>
<dbReference type="Pfam" id="PF04564">
    <property type="entry name" value="U-box"/>
    <property type="match status" value="1"/>
</dbReference>
<feature type="domain" description="U-box" evidence="12">
    <location>
        <begin position="230"/>
        <end position="288"/>
    </location>
</feature>
<comment type="pathway">
    <text evidence="4">Protein modification; protein ubiquitination.</text>
</comment>
<name>A0A7R8CQ12_LEPSM</name>
<evidence type="ECO:0000256" key="6">
    <source>
        <dbReference type="ARBA" id="ARBA00012483"/>
    </source>
</evidence>
<protein>
    <recommendedName>
        <fullName evidence="6">RING-type E3 ubiquitin transferase</fullName>
        <ecNumber evidence="6">2.3.2.27</ecNumber>
    </recommendedName>
</protein>
<evidence type="ECO:0000313" key="13">
    <source>
        <dbReference type="EMBL" id="CAF2858398.1"/>
    </source>
</evidence>
<keyword evidence="8 13" id="KW-0808">Transferase</keyword>
<evidence type="ECO:0000256" key="4">
    <source>
        <dbReference type="ARBA" id="ARBA00004906"/>
    </source>
</evidence>
<reference evidence="13" key="1">
    <citation type="submission" date="2021-02" db="EMBL/GenBank/DDBJ databases">
        <authorList>
            <person name="Bekaert M."/>
        </authorList>
    </citation>
    <scope>NUCLEOTIDE SEQUENCE</scope>
    <source>
        <strain evidence="13">IoA-00</strain>
    </source>
</reference>
<dbReference type="SMART" id="SM00504">
    <property type="entry name" value="Ubox"/>
    <property type="match status" value="1"/>
</dbReference>
<dbReference type="GO" id="GO:0036503">
    <property type="term" value="P:ERAD pathway"/>
    <property type="evidence" value="ECO:0007669"/>
    <property type="project" value="InterPro"/>
</dbReference>
<evidence type="ECO:0000256" key="10">
    <source>
        <dbReference type="ARBA" id="ARBA00023242"/>
    </source>
</evidence>
<gene>
    <name evidence="13" type="ORF">LSAA_5856</name>
</gene>
<keyword evidence="7" id="KW-0963">Cytoplasm</keyword>
<keyword evidence="9" id="KW-0833">Ubl conjugation pathway</keyword>
<dbReference type="InterPro" id="IPR003613">
    <property type="entry name" value="Ubox_domain"/>
</dbReference>
<evidence type="ECO:0000313" key="14">
    <source>
        <dbReference type="Proteomes" id="UP000675881"/>
    </source>
</evidence>
<dbReference type="PROSITE" id="PS51698">
    <property type="entry name" value="U_BOX"/>
    <property type="match status" value="1"/>
</dbReference>
<dbReference type="Proteomes" id="UP000675881">
    <property type="component" value="Chromosome 15"/>
</dbReference>
<dbReference type="EMBL" id="HG994594">
    <property type="protein sequence ID" value="CAF2858398.1"/>
    <property type="molecule type" value="Genomic_DNA"/>
</dbReference>
<dbReference type="GO" id="GO:0005634">
    <property type="term" value="C:nucleus"/>
    <property type="evidence" value="ECO:0007669"/>
    <property type="project" value="UniProtKB-SubCell"/>
</dbReference>
<evidence type="ECO:0000256" key="9">
    <source>
        <dbReference type="ARBA" id="ARBA00022786"/>
    </source>
</evidence>
<dbReference type="Pfam" id="PF10408">
    <property type="entry name" value="Ufd2P_core"/>
    <property type="match status" value="1"/>
</dbReference>
<evidence type="ECO:0000259" key="12">
    <source>
        <dbReference type="PROSITE" id="PS51698"/>
    </source>
</evidence>
<evidence type="ECO:0000256" key="11">
    <source>
        <dbReference type="SAM" id="MobiDB-lite"/>
    </source>
</evidence>
<comment type="catalytic activity">
    <reaction evidence="1">
        <text>S-ubiquitinyl-[E2 ubiquitin-conjugating enzyme]-L-cysteine + [acceptor protein]-L-lysine = [E2 ubiquitin-conjugating enzyme]-L-cysteine + N(6)-ubiquitinyl-[acceptor protein]-L-lysine.</text>
        <dbReference type="EC" id="2.3.2.27"/>
    </reaction>
</comment>
<dbReference type="OrthoDB" id="20295at2759"/>
<evidence type="ECO:0000256" key="3">
    <source>
        <dbReference type="ARBA" id="ARBA00004496"/>
    </source>
</evidence>
<evidence type="ECO:0000256" key="2">
    <source>
        <dbReference type="ARBA" id="ARBA00004123"/>
    </source>
</evidence>
<dbReference type="EC" id="2.3.2.27" evidence="6"/>
<organism evidence="13 14">
    <name type="scientific">Lepeophtheirus salmonis</name>
    <name type="common">Salmon louse</name>
    <name type="synonym">Caligus salmonis</name>
    <dbReference type="NCBI Taxonomy" id="72036"/>
    <lineage>
        <taxon>Eukaryota</taxon>
        <taxon>Metazoa</taxon>
        <taxon>Ecdysozoa</taxon>
        <taxon>Arthropoda</taxon>
        <taxon>Crustacea</taxon>
        <taxon>Multicrustacea</taxon>
        <taxon>Hexanauplia</taxon>
        <taxon>Copepoda</taxon>
        <taxon>Siphonostomatoida</taxon>
        <taxon>Caligidae</taxon>
        <taxon>Lepeophtheirus</taxon>
    </lineage>
</organism>
<feature type="region of interest" description="Disordered" evidence="11">
    <location>
        <begin position="93"/>
        <end position="130"/>
    </location>
</feature>
<dbReference type="PANTHER" id="PTHR13931">
    <property type="entry name" value="UBIQUITINATION FACTOR E4"/>
    <property type="match status" value="1"/>
</dbReference>
<accession>A0A7R8CQ12</accession>
<comment type="subcellular location">
    <subcellularLocation>
        <location evidence="3">Cytoplasm</location>
    </subcellularLocation>
    <subcellularLocation>
        <location evidence="2">Nucleus</location>
    </subcellularLocation>
</comment>
<feature type="compositionally biased region" description="Basic and acidic residues" evidence="11">
    <location>
        <begin position="93"/>
        <end position="120"/>
    </location>
</feature>
<dbReference type="GO" id="GO:0000151">
    <property type="term" value="C:ubiquitin ligase complex"/>
    <property type="evidence" value="ECO:0007669"/>
    <property type="project" value="InterPro"/>
</dbReference>
<dbReference type="InterPro" id="IPR019474">
    <property type="entry name" value="Ub_conjug_fac_E4_core"/>
</dbReference>
<dbReference type="InterPro" id="IPR013083">
    <property type="entry name" value="Znf_RING/FYVE/PHD"/>
</dbReference>
<dbReference type="GO" id="GO:0006511">
    <property type="term" value="P:ubiquitin-dependent protein catabolic process"/>
    <property type="evidence" value="ECO:0007669"/>
    <property type="project" value="InterPro"/>
</dbReference>
<proteinExistence type="inferred from homology"/>
<dbReference type="GO" id="GO:0005737">
    <property type="term" value="C:cytoplasm"/>
    <property type="evidence" value="ECO:0007669"/>
    <property type="project" value="UniProtKB-SubCell"/>
</dbReference>
<dbReference type="FunFam" id="3.30.40.10:FF:000055">
    <property type="entry name" value="Ubiquitin conjugation factor e4 a"/>
    <property type="match status" value="1"/>
</dbReference>
<dbReference type="GO" id="GO:0034450">
    <property type="term" value="F:ubiquitin-ubiquitin ligase activity"/>
    <property type="evidence" value="ECO:0007669"/>
    <property type="project" value="InterPro"/>
</dbReference>
<dbReference type="AlphaFoldDB" id="A0A7R8CQ12"/>
<dbReference type="InterPro" id="IPR045132">
    <property type="entry name" value="UBE4"/>
</dbReference>